<evidence type="ECO:0000256" key="1">
    <source>
        <dbReference type="ARBA" id="ARBA00012882"/>
    </source>
</evidence>
<evidence type="ECO:0000256" key="2">
    <source>
        <dbReference type="RuleBase" id="RU365031"/>
    </source>
</evidence>
<keyword evidence="4" id="KW-1185">Reference proteome</keyword>
<name>A0A5C5WUB7_9BACT</name>
<dbReference type="OrthoDB" id="7330654at2"/>
<sequence length="278" mass="31111">MSAVELTLEVLRDLPCSGPVLVHADLMRARSFVGPVTSRQAMLAAQVEVLREACGSRPFWSPCFNYDFCKTGEVDLRSAKTQVGPLGEYLRTHSDFWRSTDPVFSICGDGRVIEDNTSSTIEAFGPLSGLAQLYSRGGAVLFYGAALSSATILHFAETLSGGPVYRYDKVFSGTMVTLDGVNRAIDYIYHVRPMGWSLDYDWTRIRNDLIDQNLIRQQTFRGEEVAMACVVADLVDYWVERLSDDPLYFLDSDTRAKVESLKLSRGQRVSRNEFEQAT</sequence>
<dbReference type="InterPro" id="IPR028345">
    <property type="entry name" value="Antibiotic_NAT-like"/>
</dbReference>
<dbReference type="AlphaFoldDB" id="A0A5C5WUB7"/>
<keyword evidence="2" id="KW-0046">Antibiotic resistance</keyword>
<dbReference type="RefSeq" id="WP_146513887.1">
    <property type="nucleotide sequence ID" value="NZ_SJPI01000001.1"/>
</dbReference>
<dbReference type="EC" id="2.3.1.-" evidence="2"/>
<proteinExistence type="inferred from homology"/>
<dbReference type="GO" id="GO:0046677">
    <property type="term" value="P:response to antibiotic"/>
    <property type="evidence" value="ECO:0007669"/>
    <property type="project" value="UniProtKB-KW"/>
</dbReference>
<evidence type="ECO:0000313" key="3">
    <source>
        <dbReference type="EMBL" id="TWT53721.1"/>
    </source>
</evidence>
<dbReference type="SUPFAM" id="SSF110710">
    <property type="entry name" value="TTHA0583/YokD-like"/>
    <property type="match status" value="1"/>
</dbReference>
<organism evidence="3 4">
    <name type="scientific">Rubripirellula amarantea</name>
    <dbReference type="NCBI Taxonomy" id="2527999"/>
    <lineage>
        <taxon>Bacteria</taxon>
        <taxon>Pseudomonadati</taxon>
        <taxon>Planctomycetota</taxon>
        <taxon>Planctomycetia</taxon>
        <taxon>Pirellulales</taxon>
        <taxon>Pirellulaceae</taxon>
        <taxon>Rubripirellula</taxon>
    </lineage>
</organism>
<gene>
    <name evidence="3" type="ORF">Pla22_13530</name>
</gene>
<protein>
    <recommendedName>
        <fullName evidence="1 2">Aminoglycoside N(3)-acetyltransferase</fullName>
        <ecNumber evidence="2">2.3.1.-</ecNumber>
    </recommendedName>
</protein>
<dbReference type="EMBL" id="SJPI01000001">
    <property type="protein sequence ID" value="TWT53721.1"/>
    <property type="molecule type" value="Genomic_DNA"/>
</dbReference>
<dbReference type="Proteomes" id="UP000316598">
    <property type="component" value="Unassembled WGS sequence"/>
</dbReference>
<dbReference type="Pfam" id="PF02522">
    <property type="entry name" value="Antibiotic_NAT"/>
    <property type="match status" value="1"/>
</dbReference>
<comment type="caution">
    <text evidence="3">The sequence shown here is derived from an EMBL/GenBank/DDBJ whole genome shotgun (WGS) entry which is preliminary data.</text>
</comment>
<comment type="similarity">
    <text evidence="2">Belongs to the antibiotic N-acetyltransferase family.</text>
</comment>
<keyword evidence="2 3" id="KW-0808">Transferase</keyword>
<dbReference type="GO" id="GO:0046353">
    <property type="term" value="F:aminoglycoside 3-N-acetyltransferase activity"/>
    <property type="evidence" value="ECO:0007669"/>
    <property type="project" value="UniProtKB-EC"/>
</dbReference>
<reference evidence="3 4" key="1">
    <citation type="submission" date="2019-02" db="EMBL/GenBank/DDBJ databases">
        <title>Deep-cultivation of Planctomycetes and their phenomic and genomic characterization uncovers novel biology.</title>
        <authorList>
            <person name="Wiegand S."/>
            <person name="Jogler M."/>
            <person name="Boedeker C."/>
            <person name="Pinto D."/>
            <person name="Vollmers J."/>
            <person name="Rivas-Marin E."/>
            <person name="Kohn T."/>
            <person name="Peeters S.H."/>
            <person name="Heuer A."/>
            <person name="Rast P."/>
            <person name="Oberbeckmann S."/>
            <person name="Bunk B."/>
            <person name="Jeske O."/>
            <person name="Meyerdierks A."/>
            <person name="Storesund J.E."/>
            <person name="Kallscheuer N."/>
            <person name="Luecker S."/>
            <person name="Lage O.M."/>
            <person name="Pohl T."/>
            <person name="Merkel B.J."/>
            <person name="Hornburger P."/>
            <person name="Mueller R.-W."/>
            <person name="Bruemmer F."/>
            <person name="Labrenz M."/>
            <person name="Spormann A.M."/>
            <person name="Op Den Camp H."/>
            <person name="Overmann J."/>
            <person name="Amann R."/>
            <person name="Jetten M.S.M."/>
            <person name="Mascher T."/>
            <person name="Medema M.H."/>
            <person name="Devos D.P."/>
            <person name="Kaster A.-K."/>
            <person name="Ovreas L."/>
            <person name="Rohde M."/>
            <person name="Galperin M.Y."/>
            <person name="Jogler C."/>
        </authorList>
    </citation>
    <scope>NUCLEOTIDE SEQUENCE [LARGE SCALE GENOMIC DNA]</scope>
    <source>
        <strain evidence="3 4">Pla22</strain>
    </source>
</reference>
<keyword evidence="2" id="KW-0012">Acyltransferase</keyword>
<dbReference type="InterPro" id="IPR003679">
    <property type="entry name" value="Amioglycoside_AcTrfase"/>
</dbReference>
<comment type="catalytic activity">
    <reaction evidence="2">
        <text>a 2-deoxystreptamine antibiotic + acetyl-CoA = an N(3)-acetyl-2-deoxystreptamine antibiotic + CoA + H(+)</text>
        <dbReference type="Rhea" id="RHEA:12665"/>
        <dbReference type="ChEBI" id="CHEBI:15378"/>
        <dbReference type="ChEBI" id="CHEBI:57287"/>
        <dbReference type="ChEBI" id="CHEBI:57288"/>
        <dbReference type="ChEBI" id="CHEBI:57921"/>
        <dbReference type="ChEBI" id="CHEBI:77452"/>
        <dbReference type="EC" id="2.3.1.81"/>
    </reaction>
</comment>
<evidence type="ECO:0000313" key="4">
    <source>
        <dbReference type="Proteomes" id="UP000316598"/>
    </source>
</evidence>
<accession>A0A5C5WUB7</accession>